<reference evidence="1" key="2">
    <citation type="journal article" date="2015" name="Fish Shellfish Immunol.">
        <title>Early steps in the European eel (Anguilla anguilla)-Vibrio vulnificus interaction in the gills: Role of the RtxA13 toxin.</title>
        <authorList>
            <person name="Callol A."/>
            <person name="Pajuelo D."/>
            <person name="Ebbesson L."/>
            <person name="Teles M."/>
            <person name="MacKenzie S."/>
            <person name="Amaro C."/>
        </authorList>
    </citation>
    <scope>NUCLEOTIDE SEQUENCE</scope>
</reference>
<protein>
    <submittedName>
        <fullName evidence="1">Uncharacterized protein</fullName>
    </submittedName>
</protein>
<proteinExistence type="predicted"/>
<accession>A0A0E9XKA2</accession>
<organism evidence="1">
    <name type="scientific">Anguilla anguilla</name>
    <name type="common">European freshwater eel</name>
    <name type="synonym">Muraena anguilla</name>
    <dbReference type="NCBI Taxonomy" id="7936"/>
    <lineage>
        <taxon>Eukaryota</taxon>
        <taxon>Metazoa</taxon>
        <taxon>Chordata</taxon>
        <taxon>Craniata</taxon>
        <taxon>Vertebrata</taxon>
        <taxon>Euteleostomi</taxon>
        <taxon>Actinopterygii</taxon>
        <taxon>Neopterygii</taxon>
        <taxon>Teleostei</taxon>
        <taxon>Anguilliformes</taxon>
        <taxon>Anguillidae</taxon>
        <taxon>Anguilla</taxon>
    </lineage>
</organism>
<name>A0A0E9XKA2_ANGAN</name>
<reference evidence="1" key="1">
    <citation type="submission" date="2014-11" db="EMBL/GenBank/DDBJ databases">
        <authorList>
            <person name="Amaro Gonzalez C."/>
        </authorList>
    </citation>
    <scope>NUCLEOTIDE SEQUENCE</scope>
</reference>
<dbReference type="EMBL" id="GBXM01005405">
    <property type="protein sequence ID" value="JAI03173.1"/>
    <property type="molecule type" value="Transcribed_RNA"/>
</dbReference>
<dbReference type="AlphaFoldDB" id="A0A0E9XKA2"/>
<sequence>MHEHDSPHEKSAQTCQYFENHKIQCNA</sequence>
<evidence type="ECO:0000313" key="1">
    <source>
        <dbReference type="EMBL" id="JAI03173.1"/>
    </source>
</evidence>